<dbReference type="RefSeq" id="WP_016874256.1">
    <property type="nucleotide sequence ID" value="NZ_AJLN01000116.1"/>
</dbReference>
<dbReference type="AlphaFoldDB" id="A0A3S1A3H5"/>
<proteinExistence type="predicted"/>
<gene>
    <name evidence="1" type="ORF">PCC6912_02720</name>
</gene>
<reference evidence="1 2" key="1">
    <citation type="journal article" date="2019" name="Genome Biol. Evol.">
        <title>Day and night: Metabolic profiles and evolutionary relationships of six axenic non-marine cyanobacteria.</title>
        <authorList>
            <person name="Will S.E."/>
            <person name="Henke P."/>
            <person name="Boedeker C."/>
            <person name="Huang S."/>
            <person name="Brinkmann H."/>
            <person name="Rohde M."/>
            <person name="Jarek M."/>
            <person name="Friedl T."/>
            <person name="Seufert S."/>
            <person name="Schumacher M."/>
            <person name="Overmann J."/>
            <person name="Neumann-Schaal M."/>
            <person name="Petersen J."/>
        </authorList>
    </citation>
    <scope>NUCLEOTIDE SEQUENCE [LARGE SCALE GENOMIC DNA]</scope>
    <source>
        <strain evidence="1 2">PCC 6912</strain>
    </source>
</reference>
<name>A0A3S1A3H5_CHLFR</name>
<sequence length="143" mass="15609">MLEEKSSQSMSFSGGQFSGVQFGQAGRDLAQIQHNSQDDAEKQLTPDDVVELIGQIETLFWNSGLPGTQKEKAIKHLETAKEEVKAIEPDKDFAVKSLERATKVLKDAGDTVVASQGLWQKLEPIAKQLAPWFGIAAKTLLGL</sequence>
<protein>
    <submittedName>
        <fullName evidence="1">Uncharacterized protein</fullName>
    </submittedName>
</protein>
<dbReference type="Proteomes" id="UP000268857">
    <property type="component" value="Unassembled WGS sequence"/>
</dbReference>
<evidence type="ECO:0000313" key="2">
    <source>
        <dbReference type="Proteomes" id="UP000268857"/>
    </source>
</evidence>
<dbReference type="OrthoDB" id="149072at2"/>
<dbReference type="EMBL" id="RSCJ01000001">
    <property type="protein sequence ID" value="RUR86829.1"/>
    <property type="molecule type" value="Genomic_DNA"/>
</dbReference>
<organism evidence="1 2">
    <name type="scientific">Chlorogloeopsis fritschii PCC 6912</name>
    <dbReference type="NCBI Taxonomy" id="211165"/>
    <lineage>
        <taxon>Bacteria</taxon>
        <taxon>Bacillati</taxon>
        <taxon>Cyanobacteriota</taxon>
        <taxon>Cyanophyceae</taxon>
        <taxon>Nostocales</taxon>
        <taxon>Chlorogloeopsidaceae</taxon>
        <taxon>Chlorogloeopsis</taxon>
    </lineage>
</organism>
<evidence type="ECO:0000313" key="1">
    <source>
        <dbReference type="EMBL" id="RUR86829.1"/>
    </source>
</evidence>
<comment type="caution">
    <text evidence="1">The sequence shown here is derived from an EMBL/GenBank/DDBJ whole genome shotgun (WGS) entry which is preliminary data.</text>
</comment>
<keyword evidence="2" id="KW-1185">Reference proteome</keyword>
<accession>A0A3S1A3H5</accession>